<dbReference type="PANTHER" id="PTHR20883:SF48">
    <property type="entry name" value="ECTOINE DIOXYGENASE"/>
    <property type="match status" value="1"/>
</dbReference>
<name>A0ABN3Q411_9ACTN</name>
<evidence type="ECO:0000313" key="2">
    <source>
        <dbReference type="Proteomes" id="UP001501509"/>
    </source>
</evidence>
<protein>
    <recommendedName>
        <fullName evidence="3">Phytanoyl-CoA dioxygenase</fullName>
    </recommendedName>
</protein>
<dbReference type="PANTHER" id="PTHR20883">
    <property type="entry name" value="PHYTANOYL-COA DIOXYGENASE DOMAIN CONTAINING 1"/>
    <property type="match status" value="1"/>
</dbReference>
<dbReference type="Proteomes" id="UP001501509">
    <property type="component" value="Unassembled WGS sequence"/>
</dbReference>
<accession>A0ABN3Q411</accession>
<organism evidence="1 2">
    <name type="scientific">Actinomadura fulvescens</name>
    <dbReference type="NCBI Taxonomy" id="46160"/>
    <lineage>
        <taxon>Bacteria</taxon>
        <taxon>Bacillati</taxon>
        <taxon>Actinomycetota</taxon>
        <taxon>Actinomycetes</taxon>
        <taxon>Streptosporangiales</taxon>
        <taxon>Thermomonosporaceae</taxon>
        <taxon>Actinomadura</taxon>
    </lineage>
</organism>
<gene>
    <name evidence="1" type="ORF">GCM10010411_54400</name>
</gene>
<dbReference type="InterPro" id="IPR008775">
    <property type="entry name" value="Phytyl_CoA_dOase-like"/>
</dbReference>
<sequence>MAFVPASENKAMKLSAEDERLLPGERDVAFYREHGWYLSKRLLSDGEVDELAEAATAFWAGHRDRTLPRRPPNLTYWEPAHGDVFRNNDYICYESATIARILITPIIGAVAARLARTTQIRLLNSTLWYKPPLPEEPTGTVPWHLDKDYWQNHTSGELLTAFVPLHDCPEEMGTLTMVDGSHRWPYSPNDDGSRHFSERDHAALEQMLKDGARAGGAEVHKIPVHIPKGHMTFHHCRLYHGSGPNYSSRPRMSVGLHLQDRDNRWREHRLADGRSLTYNHDVLVRKTPEGHPDYADPEFCPVLWEGSLHAPPAT</sequence>
<dbReference type="RefSeq" id="WP_344545275.1">
    <property type="nucleotide sequence ID" value="NZ_BAAATD010000007.1"/>
</dbReference>
<comment type="caution">
    <text evidence="1">The sequence shown here is derived from an EMBL/GenBank/DDBJ whole genome shotgun (WGS) entry which is preliminary data.</text>
</comment>
<reference evidence="1 2" key="1">
    <citation type="journal article" date="2019" name="Int. J. Syst. Evol. Microbiol.">
        <title>The Global Catalogue of Microorganisms (GCM) 10K type strain sequencing project: providing services to taxonomists for standard genome sequencing and annotation.</title>
        <authorList>
            <consortium name="The Broad Institute Genomics Platform"/>
            <consortium name="The Broad Institute Genome Sequencing Center for Infectious Disease"/>
            <person name="Wu L."/>
            <person name="Ma J."/>
        </authorList>
    </citation>
    <scope>NUCLEOTIDE SEQUENCE [LARGE SCALE GENOMIC DNA]</scope>
    <source>
        <strain evidence="1 2">JCM 6833</strain>
    </source>
</reference>
<evidence type="ECO:0000313" key="1">
    <source>
        <dbReference type="EMBL" id="GAA2612740.1"/>
    </source>
</evidence>
<keyword evidence="2" id="KW-1185">Reference proteome</keyword>
<proteinExistence type="predicted"/>
<dbReference type="EMBL" id="BAAATD010000007">
    <property type="protein sequence ID" value="GAA2612740.1"/>
    <property type="molecule type" value="Genomic_DNA"/>
</dbReference>
<dbReference type="Gene3D" id="2.60.120.620">
    <property type="entry name" value="q2cbj1_9rhob like domain"/>
    <property type="match status" value="1"/>
</dbReference>
<dbReference type="Pfam" id="PF05721">
    <property type="entry name" value="PhyH"/>
    <property type="match status" value="1"/>
</dbReference>
<dbReference type="SUPFAM" id="SSF51197">
    <property type="entry name" value="Clavaminate synthase-like"/>
    <property type="match status" value="1"/>
</dbReference>
<evidence type="ECO:0008006" key="3">
    <source>
        <dbReference type="Google" id="ProtNLM"/>
    </source>
</evidence>